<accession>A0A1Y2L8F4</accession>
<evidence type="ECO:0000313" key="1">
    <source>
        <dbReference type="EMBL" id="OSQ46622.1"/>
    </source>
</evidence>
<dbReference type="STRING" id="1293890.TALK_15505"/>
<keyword evidence="2" id="KW-1185">Reference proteome</keyword>
<evidence type="ECO:0000313" key="2">
    <source>
        <dbReference type="Proteomes" id="UP000193396"/>
    </source>
</evidence>
<dbReference type="EMBL" id="JFKB01000011">
    <property type="protein sequence ID" value="OSQ46622.1"/>
    <property type="molecule type" value="Genomic_DNA"/>
</dbReference>
<name>A0A1Y2L8F4_9PROT</name>
<proteinExistence type="predicted"/>
<dbReference type="AlphaFoldDB" id="A0A1Y2L8F4"/>
<protein>
    <submittedName>
        <fullName evidence="1">Uncharacterized protein</fullName>
    </submittedName>
</protein>
<sequence length="80" mass="9021">MLSSMKKLRSNIWGDVVLCNCLGRSFASFSSRVLIMRVLSSPDHGANAPKPPENSQLLCFDTKLCRAFLRFTKGQIAFRR</sequence>
<comment type="caution">
    <text evidence="1">The sequence shown here is derived from an EMBL/GenBank/DDBJ whole genome shotgun (WGS) entry which is preliminary data.</text>
</comment>
<dbReference type="Proteomes" id="UP000193396">
    <property type="component" value="Unassembled WGS sequence"/>
</dbReference>
<gene>
    <name evidence="1" type="ORF">TALK_15505</name>
</gene>
<reference evidence="1 2" key="1">
    <citation type="submission" date="2014-03" db="EMBL/GenBank/DDBJ databases">
        <title>The draft genome sequence of Thalassospira alkalitolerans JCM 18968.</title>
        <authorList>
            <person name="Lai Q."/>
            <person name="Shao Z."/>
        </authorList>
    </citation>
    <scope>NUCLEOTIDE SEQUENCE [LARGE SCALE GENOMIC DNA]</scope>
    <source>
        <strain evidence="1 2">JCM 18968</strain>
    </source>
</reference>
<organism evidence="1 2">
    <name type="scientific">Thalassospira alkalitolerans</name>
    <dbReference type="NCBI Taxonomy" id="1293890"/>
    <lineage>
        <taxon>Bacteria</taxon>
        <taxon>Pseudomonadati</taxon>
        <taxon>Pseudomonadota</taxon>
        <taxon>Alphaproteobacteria</taxon>
        <taxon>Rhodospirillales</taxon>
        <taxon>Thalassospiraceae</taxon>
        <taxon>Thalassospira</taxon>
    </lineage>
</organism>